<keyword evidence="4" id="KW-0068">Autocatalytic cleavage</keyword>
<keyword evidence="7" id="KW-0865">Zymogen</keyword>
<evidence type="ECO:0000256" key="2">
    <source>
        <dbReference type="ARBA" id="ARBA00022691"/>
    </source>
</evidence>
<dbReference type="EMBL" id="JACXAE010000048">
    <property type="protein sequence ID" value="MBD2773019.1"/>
    <property type="molecule type" value="Genomic_DNA"/>
</dbReference>
<evidence type="ECO:0000256" key="6">
    <source>
        <dbReference type="ARBA" id="ARBA00023115"/>
    </source>
</evidence>
<dbReference type="GO" id="GO:0004014">
    <property type="term" value="F:adenosylmethionine decarboxylase activity"/>
    <property type="evidence" value="ECO:0007669"/>
    <property type="project" value="InterPro"/>
</dbReference>
<name>A0A8J6XD69_9CYAN</name>
<keyword evidence="3" id="KW-0210">Decarboxylase</keyword>
<evidence type="ECO:0000313" key="12">
    <source>
        <dbReference type="Proteomes" id="UP000629098"/>
    </source>
</evidence>
<dbReference type="InterPro" id="IPR003826">
    <property type="entry name" value="AdoMetDC_fam_prok"/>
</dbReference>
<evidence type="ECO:0000256" key="9">
    <source>
        <dbReference type="ARBA" id="ARBA00023270"/>
    </source>
</evidence>
<keyword evidence="6" id="KW-0620">Polyamine biosynthesis</keyword>
<evidence type="ECO:0000256" key="10">
    <source>
        <dbReference type="ARBA" id="ARBA00023317"/>
    </source>
</evidence>
<dbReference type="GO" id="GO:0008295">
    <property type="term" value="P:spermidine biosynthetic process"/>
    <property type="evidence" value="ECO:0007669"/>
    <property type="project" value="UniProtKB-KW"/>
</dbReference>
<evidence type="ECO:0000313" key="11">
    <source>
        <dbReference type="EMBL" id="MBD2773019.1"/>
    </source>
</evidence>
<reference evidence="11" key="1">
    <citation type="submission" date="2020-09" db="EMBL/GenBank/DDBJ databases">
        <title>Iningainema tapete sp. nov. (Scytonemataceae, Cyanobacteria) from greenhouses in central Florida (USA) produces two types of nodularin with biosynthetic potential for microcystin-LR and anabaenopeptins.</title>
        <authorList>
            <person name="Berthold D.E."/>
            <person name="Lefler F.W."/>
            <person name="Huang I.-S."/>
            <person name="Abdulla H."/>
            <person name="Zimba P.V."/>
            <person name="Laughinghouse H.D. IV."/>
        </authorList>
    </citation>
    <scope>NUCLEOTIDE SEQUENCE</scope>
    <source>
        <strain evidence="11">BLCCT55</strain>
    </source>
</reference>
<dbReference type="SUPFAM" id="SSF56276">
    <property type="entry name" value="S-adenosylmethionine decarboxylase"/>
    <property type="match status" value="1"/>
</dbReference>
<keyword evidence="10" id="KW-0670">Pyruvate</keyword>
<evidence type="ECO:0000256" key="1">
    <source>
        <dbReference type="ARBA" id="ARBA00001928"/>
    </source>
</evidence>
<keyword evidence="8" id="KW-0456">Lyase</keyword>
<dbReference type="GO" id="GO:0005829">
    <property type="term" value="C:cytosol"/>
    <property type="evidence" value="ECO:0007669"/>
    <property type="project" value="TreeGrafter"/>
</dbReference>
<evidence type="ECO:0000256" key="3">
    <source>
        <dbReference type="ARBA" id="ARBA00022793"/>
    </source>
</evidence>
<gene>
    <name evidence="11" type="ORF">ICL16_13285</name>
</gene>
<protein>
    <submittedName>
        <fullName evidence="11">S-adenosylmethionine decarboxylase</fullName>
    </submittedName>
</protein>
<dbReference type="Gene3D" id="3.60.90.10">
    <property type="entry name" value="S-adenosylmethionine decarboxylase"/>
    <property type="match status" value="1"/>
</dbReference>
<evidence type="ECO:0000256" key="5">
    <source>
        <dbReference type="ARBA" id="ARBA00023066"/>
    </source>
</evidence>
<dbReference type="PANTHER" id="PTHR33866:SF2">
    <property type="entry name" value="S-ADENOSYLMETHIONINE DECARBOXYLASE PROENZYME"/>
    <property type="match status" value="1"/>
</dbReference>
<dbReference type="Pfam" id="PF02675">
    <property type="entry name" value="AdoMet_dc"/>
    <property type="match status" value="1"/>
</dbReference>
<keyword evidence="12" id="KW-1185">Reference proteome</keyword>
<evidence type="ECO:0000256" key="8">
    <source>
        <dbReference type="ARBA" id="ARBA00023239"/>
    </source>
</evidence>
<evidence type="ECO:0000256" key="4">
    <source>
        <dbReference type="ARBA" id="ARBA00022813"/>
    </source>
</evidence>
<dbReference type="PANTHER" id="PTHR33866">
    <property type="entry name" value="S-ADENOSYLMETHIONINE DECARBOXYLASE PROENZYME"/>
    <property type="match status" value="1"/>
</dbReference>
<sequence length="119" mass="13306">MIITHHFSAILTASVAIFEWTEVDFITFLKTAAKSAELTPVSAVSFSFVPQGISAVLLLKESHVALHFWPEEEKVTIDIHVCDYQQSNQEKAKLLAKILALQLSGDDSIERWNYLCITG</sequence>
<dbReference type="InterPro" id="IPR016067">
    <property type="entry name" value="S-AdoMet_deCO2ase_core"/>
</dbReference>
<dbReference type="AlphaFoldDB" id="A0A8J6XD69"/>
<proteinExistence type="predicted"/>
<keyword evidence="5" id="KW-0745">Spermidine biosynthesis</keyword>
<accession>A0A8J6XD69</accession>
<evidence type="ECO:0000256" key="7">
    <source>
        <dbReference type="ARBA" id="ARBA00023145"/>
    </source>
</evidence>
<comment type="caution">
    <text evidence="11">The sequence shown here is derived from an EMBL/GenBank/DDBJ whole genome shotgun (WGS) entry which is preliminary data.</text>
</comment>
<keyword evidence="2" id="KW-0949">S-adenosyl-L-methionine</keyword>
<dbReference type="Proteomes" id="UP000629098">
    <property type="component" value="Unassembled WGS sequence"/>
</dbReference>
<organism evidence="11 12">
    <name type="scientific">Iningainema tapete BLCC-T55</name>
    <dbReference type="NCBI Taxonomy" id="2748662"/>
    <lineage>
        <taxon>Bacteria</taxon>
        <taxon>Bacillati</taxon>
        <taxon>Cyanobacteriota</taxon>
        <taxon>Cyanophyceae</taxon>
        <taxon>Nostocales</taxon>
        <taxon>Scytonemataceae</taxon>
        <taxon>Iningainema tapete</taxon>
    </lineage>
</organism>
<keyword evidence="9" id="KW-0704">Schiff base</keyword>
<comment type="cofactor">
    <cofactor evidence="1">
        <name>pyruvate</name>
        <dbReference type="ChEBI" id="CHEBI:15361"/>
    </cofactor>
</comment>